<accession>A0ABR1T3L1</accession>
<keyword evidence="2" id="KW-1185">Reference proteome</keyword>
<comment type="caution">
    <text evidence="1">The sequence shown here is derived from an EMBL/GenBank/DDBJ whole genome shotgun (WGS) entry which is preliminary data.</text>
</comment>
<dbReference type="EMBL" id="JAQQWI010000001">
    <property type="protein sequence ID" value="KAK8040323.1"/>
    <property type="molecule type" value="Genomic_DNA"/>
</dbReference>
<evidence type="ECO:0000313" key="2">
    <source>
        <dbReference type="Proteomes" id="UP001396898"/>
    </source>
</evidence>
<name>A0ABR1T3L1_9PEZI</name>
<evidence type="ECO:0008006" key="3">
    <source>
        <dbReference type="Google" id="ProtNLM"/>
    </source>
</evidence>
<protein>
    <recommendedName>
        <fullName evidence="3">F-box domain-containing protein</fullName>
    </recommendedName>
</protein>
<organism evidence="1 2">
    <name type="scientific">Apiospora marii</name>
    <dbReference type="NCBI Taxonomy" id="335849"/>
    <lineage>
        <taxon>Eukaryota</taxon>
        <taxon>Fungi</taxon>
        <taxon>Dikarya</taxon>
        <taxon>Ascomycota</taxon>
        <taxon>Pezizomycotina</taxon>
        <taxon>Sordariomycetes</taxon>
        <taxon>Xylariomycetidae</taxon>
        <taxon>Amphisphaeriales</taxon>
        <taxon>Apiosporaceae</taxon>
        <taxon>Apiospora</taxon>
    </lineage>
</organism>
<gene>
    <name evidence="1" type="ORF">PG991_000111</name>
</gene>
<reference evidence="1 2" key="1">
    <citation type="submission" date="2023-01" db="EMBL/GenBank/DDBJ databases">
        <title>Analysis of 21 Apiospora genomes using comparative genomics revels a genus with tremendous synthesis potential of carbohydrate active enzymes and secondary metabolites.</title>
        <authorList>
            <person name="Sorensen T."/>
        </authorList>
    </citation>
    <scope>NUCLEOTIDE SEQUENCE [LARGE SCALE GENOMIC DNA]</scope>
    <source>
        <strain evidence="1 2">CBS 20057</strain>
    </source>
</reference>
<proteinExistence type="predicted"/>
<evidence type="ECO:0000313" key="1">
    <source>
        <dbReference type="EMBL" id="KAK8040323.1"/>
    </source>
</evidence>
<dbReference type="Proteomes" id="UP001396898">
    <property type="component" value="Unassembled WGS sequence"/>
</dbReference>
<sequence>MPGNRARSFLDRLPTEVLYLILGQFCGHCRGANIGCLHDIYPHRLSRGEDIFQDDRRRVGDRQYVTQRWCESHDVAAYRYREDKKSLASLGLVSKALRIPAQSVLHHFYLNGCKYQNSNNSVQFPAFLRFIVSIMDNPQLTRSVKSLSLGNHDQRGFRMGYTQLGMPEASSFRSFLTSGGKPVPRKITRLDVLERLITALPGLTHLGIGEFHVDYVDRDPSFFEQIEELPLTSIDVWIDPMNPTGGWYGRPHSLLKLLARAIELSRGLRTLRIDGSCISTGIFRFTRPRLSLFRLRCLHLTSACLDVGELQVILGTCSALQNFMYMDGHDPDEYRSDRVPKARLDPAGVIRALEPCRSTLHSLAIKLWRPRDGMKDRTQVSFSGFSALQDMAIQWRTFYPNCEQDDVPADEEKGDASQLLVQALPENIHGLWVIDSQFAKRPGRLESALEGLAAAKALGRFPHLRHLGCEVDAMMRRHGRRDATSAPGGRPAVFDAQNSIRDTLAASGVVVDYGLEWDIPLAPPVAYVDAEDMGCMLGDHSNIGCAPMPLPGEEEDDDL</sequence>